<comment type="caution">
    <text evidence="1">The sequence shown here is derived from an EMBL/GenBank/DDBJ whole genome shotgun (WGS) entry which is preliminary data.</text>
</comment>
<sequence length="85" mass="9530">MGGYRANTRPQNDPDIQSDIISTDRGSLAIGKVVAAFKKADTLQLKMKFWYKDNGGKYNSRLVDGSNYMDDSNILYCPIGPTYMQ</sequence>
<evidence type="ECO:0000313" key="2">
    <source>
        <dbReference type="Proteomes" id="UP000186594"/>
    </source>
</evidence>
<dbReference type="EMBL" id="LXFE01000150">
    <property type="protein sequence ID" value="OLL26724.1"/>
    <property type="molecule type" value="Genomic_DNA"/>
</dbReference>
<accession>A0A1U7LVQ8</accession>
<keyword evidence="2" id="KW-1185">Reference proteome</keyword>
<reference evidence="1 2" key="1">
    <citation type="submission" date="2016-04" db="EMBL/GenBank/DDBJ databases">
        <title>Evolutionary innovation and constraint leading to complex multicellularity in the Ascomycota.</title>
        <authorList>
            <person name="Cisse O."/>
            <person name="Nguyen A."/>
            <person name="Hewitt D.A."/>
            <person name="Jedd G."/>
            <person name="Stajich J.E."/>
        </authorList>
    </citation>
    <scope>NUCLEOTIDE SEQUENCE [LARGE SCALE GENOMIC DNA]</scope>
    <source>
        <strain evidence="1 2">DAH-3</strain>
    </source>
</reference>
<proteinExistence type="predicted"/>
<gene>
    <name evidence="1" type="ORF">NEOLI_001328</name>
</gene>
<name>A0A1U7LVQ8_NEOID</name>
<organism evidence="1 2">
    <name type="scientific">Neolecta irregularis (strain DAH-3)</name>
    <dbReference type="NCBI Taxonomy" id="1198029"/>
    <lineage>
        <taxon>Eukaryota</taxon>
        <taxon>Fungi</taxon>
        <taxon>Dikarya</taxon>
        <taxon>Ascomycota</taxon>
        <taxon>Taphrinomycotina</taxon>
        <taxon>Neolectales</taxon>
        <taxon>Neolectaceae</taxon>
        <taxon>Neolecta</taxon>
    </lineage>
</organism>
<dbReference type="AlphaFoldDB" id="A0A1U7LVQ8"/>
<protein>
    <submittedName>
        <fullName evidence="1">Uncharacterized protein</fullName>
    </submittedName>
</protein>
<evidence type="ECO:0000313" key="1">
    <source>
        <dbReference type="EMBL" id="OLL26724.1"/>
    </source>
</evidence>
<dbReference type="Proteomes" id="UP000186594">
    <property type="component" value="Unassembled WGS sequence"/>
</dbReference>